<sequence>MIHAEHHYKIGCKRDESDHSTSKRKCNRQKSVCICALQHNWLQRHLPGACMESPRIVFAYKYMGTLINREGWSNGSHPERANTVYSGEYKCMGPGATRLPPLAKSDLPN</sequence>
<name>A0AAD9TZN4_9ROSI</name>
<dbReference type="Gene3D" id="2.160.20.10">
    <property type="entry name" value="Single-stranded right-handed beta-helix, Pectin lyase-like"/>
    <property type="match status" value="1"/>
</dbReference>
<protein>
    <submittedName>
        <fullName evidence="1">Uncharacterized protein</fullName>
    </submittedName>
</protein>
<dbReference type="InterPro" id="IPR012334">
    <property type="entry name" value="Pectin_lyas_fold"/>
</dbReference>
<accession>A0AAD9TZN4</accession>
<evidence type="ECO:0000313" key="1">
    <source>
        <dbReference type="EMBL" id="KAK2645097.1"/>
    </source>
</evidence>
<reference evidence="1" key="1">
    <citation type="journal article" date="2023" name="Plant J.">
        <title>Genome sequences and population genomics provide insights into the demographic history, inbreeding, and mutation load of two 'living fossil' tree species of Dipteronia.</title>
        <authorList>
            <person name="Feng Y."/>
            <person name="Comes H.P."/>
            <person name="Chen J."/>
            <person name="Zhu S."/>
            <person name="Lu R."/>
            <person name="Zhang X."/>
            <person name="Li P."/>
            <person name="Qiu J."/>
            <person name="Olsen K.M."/>
            <person name="Qiu Y."/>
        </authorList>
    </citation>
    <scope>NUCLEOTIDE SEQUENCE</scope>
    <source>
        <strain evidence="1">KIB01</strain>
    </source>
</reference>
<dbReference type="EMBL" id="JANJYI010000006">
    <property type="protein sequence ID" value="KAK2645097.1"/>
    <property type="molecule type" value="Genomic_DNA"/>
</dbReference>
<comment type="caution">
    <text evidence="1">The sequence shown here is derived from an EMBL/GenBank/DDBJ whole genome shotgun (WGS) entry which is preliminary data.</text>
</comment>
<evidence type="ECO:0000313" key="2">
    <source>
        <dbReference type="Proteomes" id="UP001280121"/>
    </source>
</evidence>
<keyword evidence="2" id="KW-1185">Reference proteome</keyword>
<organism evidence="1 2">
    <name type="scientific">Dipteronia dyeriana</name>
    <dbReference type="NCBI Taxonomy" id="168575"/>
    <lineage>
        <taxon>Eukaryota</taxon>
        <taxon>Viridiplantae</taxon>
        <taxon>Streptophyta</taxon>
        <taxon>Embryophyta</taxon>
        <taxon>Tracheophyta</taxon>
        <taxon>Spermatophyta</taxon>
        <taxon>Magnoliopsida</taxon>
        <taxon>eudicotyledons</taxon>
        <taxon>Gunneridae</taxon>
        <taxon>Pentapetalae</taxon>
        <taxon>rosids</taxon>
        <taxon>malvids</taxon>
        <taxon>Sapindales</taxon>
        <taxon>Sapindaceae</taxon>
        <taxon>Hippocastanoideae</taxon>
        <taxon>Acereae</taxon>
        <taxon>Dipteronia</taxon>
    </lineage>
</organism>
<dbReference type="Proteomes" id="UP001280121">
    <property type="component" value="Unassembled WGS sequence"/>
</dbReference>
<proteinExistence type="predicted"/>
<dbReference type="AlphaFoldDB" id="A0AAD9TZN4"/>
<gene>
    <name evidence="1" type="ORF">Ddye_020292</name>
</gene>